<dbReference type="PROSITE" id="PS51819">
    <property type="entry name" value="VOC"/>
    <property type="match status" value="1"/>
</dbReference>
<dbReference type="PANTHER" id="PTHR34109:SF1">
    <property type="entry name" value="VOC DOMAIN-CONTAINING PROTEIN"/>
    <property type="match status" value="1"/>
</dbReference>
<dbReference type="Pfam" id="PF00903">
    <property type="entry name" value="Glyoxalase"/>
    <property type="match status" value="1"/>
</dbReference>
<dbReference type="InterPro" id="IPR004360">
    <property type="entry name" value="Glyas_Fos-R_dOase_dom"/>
</dbReference>
<comment type="caution">
    <text evidence="2">The sequence shown here is derived from an EMBL/GenBank/DDBJ whole genome shotgun (WGS) entry which is preliminary data.</text>
</comment>
<reference evidence="2 3" key="1">
    <citation type="submission" date="2018-01" db="EMBL/GenBank/DDBJ databases">
        <title>Draft genome sequence of Jishengella sp. NA12.</title>
        <authorList>
            <person name="Sahin N."/>
            <person name="Ay H."/>
            <person name="Saygin H."/>
        </authorList>
    </citation>
    <scope>NUCLEOTIDE SEQUENCE [LARGE SCALE GENOMIC DNA]</scope>
    <source>
        <strain evidence="2 3">NA12</strain>
    </source>
</reference>
<dbReference type="RefSeq" id="WP_111213626.1">
    <property type="nucleotide sequence ID" value="NZ_POTY01000049.1"/>
</dbReference>
<protein>
    <submittedName>
        <fullName evidence="2">Bleomycin resistance protein</fullName>
    </submittedName>
</protein>
<dbReference type="InterPro" id="IPR037523">
    <property type="entry name" value="VOC_core"/>
</dbReference>
<dbReference type="Gene3D" id="3.30.720.120">
    <property type="match status" value="1"/>
</dbReference>
<accession>A0A2W2EBP7</accession>
<evidence type="ECO:0000313" key="2">
    <source>
        <dbReference type="EMBL" id="PZG19891.1"/>
    </source>
</evidence>
<evidence type="ECO:0000313" key="3">
    <source>
        <dbReference type="Proteomes" id="UP000248924"/>
    </source>
</evidence>
<evidence type="ECO:0000259" key="1">
    <source>
        <dbReference type="PROSITE" id="PS51819"/>
    </source>
</evidence>
<dbReference type="EMBL" id="POTY01000049">
    <property type="protein sequence ID" value="PZG19891.1"/>
    <property type="molecule type" value="Genomic_DNA"/>
</dbReference>
<dbReference type="PANTHER" id="PTHR34109">
    <property type="entry name" value="BNAUNNG04460D PROTEIN-RELATED"/>
    <property type="match status" value="1"/>
</dbReference>
<organism evidence="2 3">
    <name type="scientific">Micromonospora craterilacus</name>
    <dbReference type="NCBI Taxonomy" id="1655439"/>
    <lineage>
        <taxon>Bacteria</taxon>
        <taxon>Bacillati</taxon>
        <taxon>Actinomycetota</taxon>
        <taxon>Actinomycetes</taxon>
        <taxon>Micromonosporales</taxon>
        <taxon>Micromonosporaceae</taxon>
        <taxon>Micromonospora</taxon>
    </lineage>
</organism>
<dbReference type="Proteomes" id="UP000248924">
    <property type="component" value="Unassembled WGS sequence"/>
</dbReference>
<dbReference type="SUPFAM" id="SSF54593">
    <property type="entry name" value="Glyoxalase/Bleomycin resistance protein/Dihydroxybiphenyl dioxygenase"/>
    <property type="match status" value="1"/>
</dbReference>
<name>A0A2W2EBP7_9ACTN</name>
<proteinExistence type="predicted"/>
<gene>
    <name evidence="2" type="ORF">C1I95_10595</name>
</gene>
<dbReference type="Gene3D" id="3.30.720.110">
    <property type="match status" value="1"/>
</dbReference>
<keyword evidence="3" id="KW-1185">Reference proteome</keyword>
<dbReference type="OrthoDB" id="9809391at2"/>
<dbReference type="InterPro" id="IPR029068">
    <property type="entry name" value="Glyas_Bleomycin-R_OHBP_Dase"/>
</dbReference>
<sequence>MADSSVPPTVAPYIAYQNPAKAIDWLVNTFGFTSLAVFDDGAGNVYHAELRVGDHGLIMINPANDGLRLGEPLALGAASAGTFVRVETDTEVDALHERAVAGGAEILLAPESKPHDSYEFTCRDPQGHVWTFATYRTALG</sequence>
<feature type="domain" description="VOC" evidence="1">
    <location>
        <begin position="5"/>
        <end position="135"/>
    </location>
</feature>
<dbReference type="AlphaFoldDB" id="A0A2W2EBP7"/>